<dbReference type="EMBL" id="JAROCA020000002">
    <property type="protein sequence ID" value="MDY0406721.1"/>
    <property type="molecule type" value="Genomic_DNA"/>
</dbReference>
<keyword evidence="1" id="KW-0472">Membrane</keyword>
<accession>A0ABU5CLE8</accession>
<feature type="transmembrane region" description="Helical" evidence="1">
    <location>
        <begin position="66"/>
        <end position="83"/>
    </location>
</feature>
<organism evidence="2 3">
    <name type="scientific">Tigheibacillus jepli</name>
    <dbReference type="NCBI Taxonomy" id="3035914"/>
    <lineage>
        <taxon>Bacteria</taxon>
        <taxon>Bacillati</taxon>
        <taxon>Bacillota</taxon>
        <taxon>Bacilli</taxon>
        <taxon>Bacillales</taxon>
        <taxon>Bacillaceae</taxon>
        <taxon>Tigheibacillus</taxon>
    </lineage>
</organism>
<evidence type="ECO:0000313" key="3">
    <source>
        <dbReference type="Proteomes" id="UP001228376"/>
    </source>
</evidence>
<evidence type="ECO:0000313" key="2">
    <source>
        <dbReference type="EMBL" id="MDY0406721.1"/>
    </source>
</evidence>
<keyword evidence="1" id="KW-1133">Transmembrane helix</keyword>
<sequence>MMYFNRYLLVRYVSALFFFTNVYWFISLLLSDSPLYFIPLVLIIALIVSVAEQVKMYSDHSNHAIYTRACFTILLGTNILLILPTCFSSSFAQLYPFSSIRINPRYSFWLFWLSEYY</sequence>
<proteinExistence type="predicted"/>
<reference evidence="2 3" key="1">
    <citation type="submission" date="2023-10" db="EMBL/GenBank/DDBJ databases">
        <title>179-bfca-hs.</title>
        <authorList>
            <person name="Miliotis G."/>
            <person name="Sengupta P."/>
            <person name="Hameed A."/>
            <person name="Chuvochina M."/>
            <person name="Mcdonagh F."/>
            <person name="Simpson A.C."/>
            <person name="Singh N.K."/>
            <person name="Rekha P.D."/>
            <person name="Raman K."/>
            <person name="Hugenholtz P."/>
            <person name="Venkateswaran K."/>
        </authorList>
    </citation>
    <scope>NUCLEOTIDE SEQUENCE [LARGE SCALE GENOMIC DNA]</scope>
    <source>
        <strain evidence="2 3">179-BFC-A-HS</strain>
    </source>
</reference>
<gene>
    <name evidence="2" type="ORF">P5G51_016345</name>
</gene>
<dbReference type="RefSeq" id="WP_320385052.1">
    <property type="nucleotide sequence ID" value="NZ_JAROCA020000002.1"/>
</dbReference>
<feature type="transmembrane region" description="Helical" evidence="1">
    <location>
        <begin position="36"/>
        <end position="54"/>
    </location>
</feature>
<feature type="transmembrane region" description="Helical" evidence="1">
    <location>
        <begin position="12"/>
        <end position="30"/>
    </location>
</feature>
<dbReference type="Proteomes" id="UP001228376">
    <property type="component" value="Unassembled WGS sequence"/>
</dbReference>
<evidence type="ECO:0000256" key="1">
    <source>
        <dbReference type="SAM" id="Phobius"/>
    </source>
</evidence>
<name>A0ABU5CLE8_9BACI</name>
<comment type="caution">
    <text evidence="2">The sequence shown here is derived from an EMBL/GenBank/DDBJ whole genome shotgun (WGS) entry which is preliminary data.</text>
</comment>
<protein>
    <submittedName>
        <fullName evidence="2">Uncharacterized protein</fullName>
    </submittedName>
</protein>
<keyword evidence="1" id="KW-0812">Transmembrane</keyword>
<keyword evidence="3" id="KW-1185">Reference proteome</keyword>